<evidence type="ECO:0000313" key="1">
    <source>
        <dbReference type="EMBL" id="KIM83141.1"/>
    </source>
</evidence>
<dbReference type="HOGENOM" id="CLU_2705710_0_0_1"/>
<evidence type="ECO:0000313" key="2">
    <source>
        <dbReference type="Proteomes" id="UP000054166"/>
    </source>
</evidence>
<reference evidence="2" key="2">
    <citation type="submission" date="2015-01" db="EMBL/GenBank/DDBJ databases">
        <title>Evolutionary Origins and Diversification of the Mycorrhizal Mutualists.</title>
        <authorList>
            <consortium name="DOE Joint Genome Institute"/>
            <consortium name="Mycorrhizal Genomics Consortium"/>
            <person name="Kohler A."/>
            <person name="Kuo A."/>
            <person name="Nagy L.G."/>
            <person name="Floudas D."/>
            <person name="Copeland A."/>
            <person name="Barry K.W."/>
            <person name="Cichocki N."/>
            <person name="Veneault-Fourrey C."/>
            <person name="LaButti K."/>
            <person name="Lindquist E.A."/>
            <person name="Lipzen A."/>
            <person name="Lundell T."/>
            <person name="Morin E."/>
            <person name="Murat C."/>
            <person name="Riley R."/>
            <person name="Ohm R."/>
            <person name="Sun H."/>
            <person name="Tunlid A."/>
            <person name="Henrissat B."/>
            <person name="Grigoriev I.V."/>
            <person name="Hibbett D.S."/>
            <person name="Martin F."/>
        </authorList>
    </citation>
    <scope>NUCLEOTIDE SEQUENCE [LARGE SCALE GENOMIC DNA]</scope>
    <source>
        <strain evidence="2">F 1598</strain>
    </source>
</reference>
<protein>
    <submittedName>
        <fullName evidence="1">Uncharacterized protein</fullName>
    </submittedName>
</protein>
<dbReference type="AlphaFoldDB" id="A0A0C3FY36"/>
<dbReference type="EMBL" id="KN832992">
    <property type="protein sequence ID" value="KIM83141.1"/>
    <property type="molecule type" value="Genomic_DNA"/>
</dbReference>
<gene>
    <name evidence="1" type="ORF">PILCRDRAFT_819913</name>
</gene>
<accession>A0A0C3FY36</accession>
<reference evidence="1 2" key="1">
    <citation type="submission" date="2014-04" db="EMBL/GenBank/DDBJ databases">
        <authorList>
            <consortium name="DOE Joint Genome Institute"/>
            <person name="Kuo A."/>
            <person name="Tarkka M."/>
            <person name="Buscot F."/>
            <person name="Kohler A."/>
            <person name="Nagy L.G."/>
            <person name="Floudas D."/>
            <person name="Copeland A."/>
            <person name="Barry K.W."/>
            <person name="Cichocki N."/>
            <person name="Veneault-Fourrey C."/>
            <person name="LaButti K."/>
            <person name="Lindquist E.A."/>
            <person name="Lipzen A."/>
            <person name="Lundell T."/>
            <person name="Morin E."/>
            <person name="Murat C."/>
            <person name="Sun H."/>
            <person name="Tunlid A."/>
            <person name="Henrissat B."/>
            <person name="Grigoriev I.V."/>
            <person name="Hibbett D.S."/>
            <person name="Martin F."/>
            <person name="Nordberg H.P."/>
            <person name="Cantor M.N."/>
            <person name="Hua S.X."/>
        </authorList>
    </citation>
    <scope>NUCLEOTIDE SEQUENCE [LARGE SCALE GENOMIC DNA]</scope>
    <source>
        <strain evidence="1 2">F 1598</strain>
    </source>
</reference>
<name>A0A0C3FY36_PILCF</name>
<proteinExistence type="predicted"/>
<dbReference type="InParanoid" id="A0A0C3FY36"/>
<keyword evidence="2" id="KW-1185">Reference proteome</keyword>
<organism evidence="1 2">
    <name type="scientific">Piloderma croceum (strain F 1598)</name>
    <dbReference type="NCBI Taxonomy" id="765440"/>
    <lineage>
        <taxon>Eukaryota</taxon>
        <taxon>Fungi</taxon>
        <taxon>Dikarya</taxon>
        <taxon>Basidiomycota</taxon>
        <taxon>Agaricomycotina</taxon>
        <taxon>Agaricomycetes</taxon>
        <taxon>Agaricomycetidae</taxon>
        <taxon>Atheliales</taxon>
        <taxon>Atheliaceae</taxon>
        <taxon>Piloderma</taxon>
    </lineage>
</organism>
<dbReference type="Proteomes" id="UP000054166">
    <property type="component" value="Unassembled WGS sequence"/>
</dbReference>
<sequence>MPTSRTQAHTQMTAISYGLSMTSSIRLTFPSDYDGWEEGNGHHLIMLELRKTKNCGDQSAPLRSVRGIWVGKA</sequence>